<dbReference type="Gene3D" id="3.40.1350.110">
    <property type="match status" value="1"/>
</dbReference>
<dbReference type="Pfam" id="PF04830">
    <property type="entry name" value="DUF637"/>
    <property type="match status" value="1"/>
</dbReference>
<dbReference type="InterPro" id="IPR048745">
    <property type="entry name" value="CdiA_helical"/>
</dbReference>
<evidence type="ECO:0000256" key="3">
    <source>
        <dbReference type="ARBA" id="ARBA00022913"/>
    </source>
</evidence>
<evidence type="ECO:0000256" key="1">
    <source>
        <dbReference type="ARBA" id="ARBA00004219"/>
    </source>
</evidence>
<dbReference type="GO" id="GO:0090729">
    <property type="term" value="F:toxin activity"/>
    <property type="evidence" value="ECO:0007669"/>
    <property type="project" value="UniProtKB-KW"/>
</dbReference>
<evidence type="ECO:0000256" key="4">
    <source>
        <dbReference type="ARBA" id="ARBA00023026"/>
    </source>
</evidence>
<dbReference type="Gene3D" id="6.10.140.1810">
    <property type="match status" value="1"/>
</dbReference>
<evidence type="ECO:0000256" key="5">
    <source>
        <dbReference type="SAM" id="SignalP"/>
    </source>
</evidence>
<keyword evidence="4" id="KW-0843">Virulence</keyword>
<reference evidence="7" key="1">
    <citation type="submission" date="2021-12" db="EMBL/GenBank/DDBJ databases">
        <title>Genome sequence of novel Pectobacterium sp. causing blackleg.</title>
        <authorList>
            <person name="Wang J."/>
        </authorList>
    </citation>
    <scope>NUCLEOTIDE SEQUENCE</scope>
    <source>
        <strain evidence="7">BY21311</strain>
    </source>
</reference>
<dbReference type="InterPro" id="IPR025157">
    <property type="entry name" value="Hemagglutinin_rpt"/>
</dbReference>
<dbReference type="Pfam" id="PF21111">
    <property type="entry name" value="CDI_toxin_EC869_like"/>
    <property type="match status" value="1"/>
</dbReference>
<feature type="signal peptide" evidence="5">
    <location>
        <begin position="1"/>
        <end position="30"/>
    </location>
</feature>
<dbReference type="InterPro" id="IPR006914">
    <property type="entry name" value="VENN_dom"/>
</dbReference>
<gene>
    <name evidence="7" type="ORF">LW347_00470</name>
</gene>
<dbReference type="InterPro" id="IPR033799">
    <property type="entry name" value="CdiA_EC869-like"/>
</dbReference>
<dbReference type="Pfam" id="PF05860">
    <property type="entry name" value="TPS"/>
    <property type="match status" value="1"/>
</dbReference>
<dbReference type="Gene3D" id="2.160.20.10">
    <property type="entry name" value="Single-stranded right-handed beta-helix, Pectin lyase-like"/>
    <property type="match status" value="1"/>
</dbReference>
<evidence type="ECO:0000313" key="8">
    <source>
        <dbReference type="Proteomes" id="UP001059272"/>
    </source>
</evidence>
<dbReference type="SMART" id="SM00912">
    <property type="entry name" value="Haemagg_act"/>
    <property type="match status" value="1"/>
</dbReference>
<comment type="subcellular location">
    <subcellularLocation>
        <location evidence="1">Target cell</location>
        <location evidence="1">Target cell cytoplasm</location>
    </subcellularLocation>
</comment>
<proteinExistence type="predicted"/>
<evidence type="ECO:0000259" key="6">
    <source>
        <dbReference type="SMART" id="SM00912"/>
    </source>
</evidence>
<name>A0AAE9NRZ7_9GAMM</name>
<dbReference type="CDD" id="cd13444">
    <property type="entry name" value="CDI_toxin_EC869_like"/>
    <property type="match status" value="1"/>
</dbReference>
<keyword evidence="3" id="KW-1266">Target cell cytoplasm</keyword>
<dbReference type="EMBL" id="CP090065">
    <property type="protein sequence ID" value="UVO08523.1"/>
    <property type="molecule type" value="Genomic_DNA"/>
</dbReference>
<evidence type="ECO:0000256" key="2">
    <source>
        <dbReference type="ARBA" id="ARBA00022656"/>
    </source>
</evidence>
<dbReference type="Proteomes" id="UP001059272">
    <property type="component" value="Chromosome"/>
</dbReference>
<dbReference type="RefSeq" id="WP_258883690.1">
    <property type="nucleotide sequence ID" value="NZ_CP090065.1"/>
</dbReference>
<dbReference type="InterPro" id="IPR011050">
    <property type="entry name" value="Pectin_lyase_fold/virulence"/>
</dbReference>
<dbReference type="Pfam" id="PF04829">
    <property type="entry name" value="PT-VENN"/>
    <property type="match status" value="1"/>
</dbReference>
<dbReference type="InterPro" id="IPR006915">
    <property type="entry name" value="DUF637_hemagglutn_put"/>
</dbReference>
<organism evidence="7 8">
    <name type="scientific">Pectobacterium polonicum</name>
    <dbReference type="NCBI Taxonomy" id="2485124"/>
    <lineage>
        <taxon>Bacteria</taxon>
        <taxon>Pseudomonadati</taxon>
        <taxon>Pseudomonadota</taxon>
        <taxon>Gammaproteobacteria</taxon>
        <taxon>Enterobacterales</taxon>
        <taxon>Pectobacteriaceae</taxon>
        <taxon>Pectobacterium</taxon>
    </lineage>
</organism>
<feature type="chain" id="PRO_5042130617" evidence="5">
    <location>
        <begin position="31"/>
        <end position="1754"/>
    </location>
</feature>
<dbReference type="InterPro" id="IPR012334">
    <property type="entry name" value="Pectin_lyas_fold"/>
</dbReference>
<keyword evidence="5" id="KW-0732">Signal</keyword>
<evidence type="ECO:0000313" key="7">
    <source>
        <dbReference type="EMBL" id="UVO08523.1"/>
    </source>
</evidence>
<dbReference type="GO" id="GO:0004530">
    <property type="term" value="F:deoxyribonuclease I activity"/>
    <property type="evidence" value="ECO:0007669"/>
    <property type="project" value="InterPro"/>
</dbReference>
<feature type="domain" description="Filamentous haemagglutinin FhaB/tRNA nuclease CdiA-like TPS" evidence="6">
    <location>
        <begin position="44"/>
        <end position="164"/>
    </location>
</feature>
<dbReference type="KEGG" id="ppoo:LW347_00470"/>
<dbReference type="Pfam" id="PF21483">
    <property type="entry name" value="CdiA_helical"/>
    <property type="match status" value="1"/>
</dbReference>
<dbReference type="SUPFAM" id="SSF51126">
    <property type="entry name" value="Pectin lyase-like"/>
    <property type="match status" value="1"/>
</dbReference>
<keyword evidence="2" id="KW-0800">Toxin</keyword>
<dbReference type="Pfam" id="PF13332">
    <property type="entry name" value="Fil_haemagg_2"/>
    <property type="match status" value="1"/>
</dbReference>
<accession>A0AAE9NRZ7</accession>
<dbReference type="InterPro" id="IPR008638">
    <property type="entry name" value="FhaB/CdiA-like_TPS"/>
</dbReference>
<dbReference type="NCBIfam" id="TIGR01901">
    <property type="entry name" value="adhes_NPXG"/>
    <property type="match status" value="1"/>
</dbReference>
<sequence length="1754" mass="185937">MEKFNNRATRGLSYLLIYLTAIQPLHPAFAALTPDGPRTQVNNAGAVPVVNIATPNAAGVSHNTYKDFSVGTPGAVLNNSITAGQSQLAGQVNANANLNGKAADLIINEVTGSTRSDLQGKVEVFGNKANVLIANPNGITCDGCGFINTPSATLTTGKPVLDQQGALEALEIKKGSITIGGKGLDGSATDYVDILSRATELNGKINAKNLTLTQGSNRVDFKTGTIAPIAGEGAKPLLAVDTKALGGMYAERIRLVATEDGVGANIASLTSSQQGITLDSKGKIQLGNVHAKTDLNLTAQQVDIAAGNTVKSDRDITLASTTLNNQGNIVAGQDMRLFNDSLTNTQATIEANNSLWIQKDATGNKGVKVENRSGTIKTNTGDLVVRTGQLDNLRHQFTIEDNDIVPTSTSIKPSEEGAEITHQPHFKDNKNKKWFGDAIDNGVALTINEAKTQYLLSQETPEATILSGKNIYINATQLNNNASLISASNNIMLTGKNFTSLSHRLGTMDTQSDYIYDIDENLRTPPPAPNFFDPNRKDSSWVKILDSFYNWRESLPLSSRITAGSDLVVDFIDTLSFDKKAPYDIKTPDTVFTITSQPAITEKNIVLNGKNIFINDTLQATGNITAIAEENISISDAKLQAEKNLSAIAGNNISAFQGNFISQNAMLTSRTGDITIHSQPKDENYLTGLYYTPEKRQKFSTLSASDNLDINSGGNIHLSDIEISQSKNIAISANKDISFIHSDNFLQQSPDLSPSSEQRQPLYNDALLRTSEVNATNDILMNAGGSLLLQGKRLNAGKDINLSGALDVIINPKSKTKGYSLDFLPSRAPESVSQLYSGNNLQISAGRDIEAQGMKVKSKGRATLVAGRDFTLPALAYSFIDDLNDNNKDDRQSVASLHTDKELTLSANGTLIATGTDFSSGADMTLSSGGKMEFNAVANHVYREGTNEYSESVTQKNAVLNSGGILTLLSNGSILFQATQLIAKGALDAAAKGGFLYAQAAEESSHYEKAITTRKWYGKKTTIRQTSHNVTNKVTEFTADGDINLLSRDDSTYEASKITAGKNAKLTSTQGKVNFKAVKNTAFEQTITTSKGFFIKSNDKGYTKDTWLLPSIYSGGQLTIDAATGITADAKTQNAQSLQNALLTLGNNPGTAWLKDLNTRPDVQWNAVQDAYSTWNHTTQSLNPVVGAVIAIAVAAVTAGTGLAAAAGQLAAGAVGTGASATTIAVVNGAAYSGMTALTSQAAVALVDNKGNLSKTFQAMSNSDSVKSLVTSMVIGGALAGFDEIMQFSQAANGTTVIDPAKAKLPMLSKGDWSKVAQRVAGQSVISSSIGTAINGGSFKDNFTTALLTGAANQASSFAINTIANDGYIQTTTGKALSYATLSALAAEISGGDVKGAAAGALASELAAGIIGDIFEVDKNWELKVRETSKFIGGLAGAVASGKAQGAYSGASAAEIVITSNYLSGSEALKFDKEMKACQDTGGDCSVIIEKYKKLSDINSEKLEALCKSYPLSCQVYDKEVVIGGVSISDRPEWLGLLGASVMTSDEAKAYVQQWNGQDLAIIDISSPSWTKFAAFVTDPENQVALVPLAGLGKSLIQTARTFMARNSAISTVNAAESGILWGQGNMKQGMPWEDYVGTKYSIDTRLPKNFKTFDYYDGTTKTAISAKTMDTQTLAKLASPNQVYSSIKVNIDTAAGFKEYVLSGQRLNSSMISNREIHLAVPANTTSAQWVEINRAIDYGKSQGVAVKVTQVK</sequence>
<protein>
    <submittedName>
        <fullName evidence="7">DUF637 domain-containing protein</fullName>
    </submittedName>
</protein>